<organism evidence="2 3">
    <name type="scientific">Clostridium malenominatum</name>
    <dbReference type="NCBI Taxonomy" id="1539"/>
    <lineage>
        <taxon>Bacteria</taxon>
        <taxon>Bacillati</taxon>
        <taxon>Bacillota</taxon>
        <taxon>Clostridia</taxon>
        <taxon>Eubacteriales</taxon>
        <taxon>Clostridiaceae</taxon>
        <taxon>Clostridium</taxon>
    </lineage>
</organism>
<feature type="signal peptide" evidence="1">
    <location>
        <begin position="1"/>
        <end position="26"/>
    </location>
</feature>
<gene>
    <name evidence="2" type="ORF">GCM10008905_02630</name>
</gene>
<dbReference type="EMBL" id="BAAACF010000001">
    <property type="protein sequence ID" value="GAA0717218.1"/>
    <property type="molecule type" value="Genomic_DNA"/>
</dbReference>
<name>A0ABN1IMR0_9CLOT</name>
<evidence type="ECO:0008006" key="4">
    <source>
        <dbReference type="Google" id="ProtNLM"/>
    </source>
</evidence>
<keyword evidence="3" id="KW-1185">Reference proteome</keyword>
<keyword evidence="1" id="KW-0732">Signal</keyword>
<evidence type="ECO:0000313" key="3">
    <source>
        <dbReference type="Proteomes" id="UP001500339"/>
    </source>
</evidence>
<accession>A0ABN1IMR0</accession>
<comment type="caution">
    <text evidence="2">The sequence shown here is derived from an EMBL/GenBank/DDBJ whole genome shotgun (WGS) entry which is preliminary data.</text>
</comment>
<proteinExistence type="predicted"/>
<dbReference type="Proteomes" id="UP001500339">
    <property type="component" value="Unassembled WGS sequence"/>
</dbReference>
<evidence type="ECO:0000256" key="1">
    <source>
        <dbReference type="SAM" id="SignalP"/>
    </source>
</evidence>
<dbReference type="RefSeq" id="WP_343765647.1">
    <property type="nucleotide sequence ID" value="NZ_BAAACF010000001.1"/>
</dbReference>
<feature type="chain" id="PRO_5045117364" description="Copper amine oxidase-like N-terminal domain-containing protein" evidence="1">
    <location>
        <begin position="27"/>
        <end position="360"/>
    </location>
</feature>
<reference evidence="2 3" key="1">
    <citation type="journal article" date="2019" name="Int. J. Syst. Evol. Microbiol.">
        <title>The Global Catalogue of Microorganisms (GCM) 10K type strain sequencing project: providing services to taxonomists for standard genome sequencing and annotation.</title>
        <authorList>
            <consortium name="The Broad Institute Genomics Platform"/>
            <consortium name="The Broad Institute Genome Sequencing Center for Infectious Disease"/>
            <person name="Wu L."/>
            <person name="Ma J."/>
        </authorList>
    </citation>
    <scope>NUCLEOTIDE SEQUENCE [LARGE SCALE GENOMIC DNA]</scope>
    <source>
        <strain evidence="2 3">JCM 1405</strain>
    </source>
</reference>
<sequence length="360" mass="41811">MKVKMRKILVLLIITIFTITPTSVFASTNKKNIKVVFNKANIKVDGVSFNGNRMVYNNKIYLPVESIAKLFNMNIYHYKEKKTIYIGQVPAGEVPKNVVDSWKNVKQPDKNKKETLISKELTTINGVFNSVNVKIHGEKINTENILYNNNIFISLQEVCEILETSYNYYKPTSTTYVGMIPQNEVPYDVYKEWFSDKTEELYSEPATGEMVGWQKLIGHEYESIAEIYYKFDESFLEVRVNDIRKIDLNRIVEWTNDDGIKIRNTVGDIYRMLSKFGPYTTERFRSKFGKVYEDWILVNSISAENIVADYLEETGQIKEENNITLTPDAEFKVIEPEKKSPSAEEIIRNIENSMKNIKNK</sequence>
<protein>
    <recommendedName>
        <fullName evidence="4">Copper amine oxidase-like N-terminal domain-containing protein</fullName>
    </recommendedName>
</protein>
<evidence type="ECO:0000313" key="2">
    <source>
        <dbReference type="EMBL" id="GAA0717218.1"/>
    </source>
</evidence>